<protein>
    <recommendedName>
        <fullName evidence="2">Pre-mRNA-splicing factor CWC26</fullName>
    </recommendedName>
</protein>
<dbReference type="GO" id="GO:0000398">
    <property type="term" value="P:mRNA splicing, via spliceosome"/>
    <property type="evidence" value="ECO:0007669"/>
    <property type="project" value="TreeGrafter"/>
</dbReference>
<feature type="compositionally biased region" description="Basic and acidic residues" evidence="4">
    <location>
        <begin position="91"/>
        <end position="111"/>
    </location>
</feature>
<dbReference type="Pfam" id="PF09736">
    <property type="entry name" value="Bud13"/>
    <property type="match status" value="1"/>
</dbReference>
<name>A0A1E4TJY8_9ASCO</name>
<feature type="compositionally biased region" description="Basic and acidic residues" evidence="4">
    <location>
        <begin position="53"/>
        <end position="73"/>
    </location>
</feature>
<dbReference type="InterPro" id="IPR018609">
    <property type="entry name" value="Bud13"/>
</dbReference>
<gene>
    <name evidence="5" type="ORF">CANCADRAFT_42656</name>
</gene>
<dbReference type="GO" id="GO:0005684">
    <property type="term" value="C:U2-type spliceosomal complex"/>
    <property type="evidence" value="ECO:0007669"/>
    <property type="project" value="TreeGrafter"/>
</dbReference>
<keyword evidence="3" id="KW-0175">Coiled coil</keyword>
<comment type="similarity">
    <text evidence="1">Belongs to the CWC26 family.</text>
</comment>
<evidence type="ECO:0000256" key="1">
    <source>
        <dbReference type="ARBA" id="ARBA00011069"/>
    </source>
</evidence>
<dbReference type="PANTHER" id="PTHR31809">
    <property type="entry name" value="BUD13 HOMOLOG"/>
    <property type="match status" value="1"/>
</dbReference>
<feature type="coiled-coil region" evidence="3">
    <location>
        <begin position="123"/>
        <end position="150"/>
    </location>
</feature>
<proteinExistence type="inferred from homology"/>
<dbReference type="EMBL" id="KV453841">
    <property type="protein sequence ID" value="ODV92039.1"/>
    <property type="molecule type" value="Genomic_DNA"/>
</dbReference>
<dbReference type="Proteomes" id="UP000095023">
    <property type="component" value="Unassembled WGS sequence"/>
</dbReference>
<dbReference type="OrthoDB" id="6022at2759"/>
<dbReference type="GO" id="GO:0070274">
    <property type="term" value="C:RES complex"/>
    <property type="evidence" value="ECO:0007669"/>
    <property type="project" value="TreeGrafter"/>
</dbReference>
<accession>A0A1E4TJY8</accession>
<evidence type="ECO:0000256" key="2">
    <source>
        <dbReference type="ARBA" id="ARBA00020644"/>
    </source>
</evidence>
<evidence type="ECO:0000313" key="6">
    <source>
        <dbReference type="Proteomes" id="UP000095023"/>
    </source>
</evidence>
<dbReference type="InterPro" id="IPR051112">
    <property type="entry name" value="CWC26_splicing_factor"/>
</dbReference>
<keyword evidence="6" id="KW-1185">Reference proteome</keyword>
<evidence type="ECO:0000256" key="4">
    <source>
        <dbReference type="SAM" id="MobiDB-lite"/>
    </source>
</evidence>
<dbReference type="AlphaFoldDB" id="A0A1E4TJY8"/>
<sequence length="246" mass="27903">MSLADYLSKNYASKKSKKRSKTNEFSKVVIEPDFQGSNNIQLDTNTQVDLIDRSTDLASSRDKTTTTDPDSKWKPISNSGYGLISAAEFKNTPDENPKDLKPEQSTTYRDKSGRVVDLDRLKEDEVRVRIEALKGEVQKKQEDNELARLQQARTMRLTVGQDDQEVNAIQKAAPRAEDPLSIRTPQQSIGTLPTYKGAYPPNRFDIKPGIHWDGVDRGNGFETKYIARHQQAETLKRLNYQSQIDI</sequence>
<feature type="region of interest" description="Disordered" evidence="4">
    <location>
        <begin position="1"/>
        <end position="25"/>
    </location>
</feature>
<organism evidence="5 6">
    <name type="scientific">Tortispora caseinolytica NRRL Y-17796</name>
    <dbReference type="NCBI Taxonomy" id="767744"/>
    <lineage>
        <taxon>Eukaryota</taxon>
        <taxon>Fungi</taxon>
        <taxon>Dikarya</taxon>
        <taxon>Ascomycota</taxon>
        <taxon>Saccharomycotina</taxon>
        <taxon>Trigonopsidomycetes</taxon>
        <taxon>Trigonopsidales</taxon>
        <taxon>Trigonopsidaceae</taxon>
        <taxon>Tortispora</taxon>
    </lineage>
</organism>
<dbReference type="GO" id="GO:0003723">
    <property type="term" value="F:RNA binding"/>
    <property type="evidence" value="ECO:0007669"/>
    <property type="project" value="TreeGrafter"/>
</dbReference>
<feature type="region of interest" description="Disordered" evidence="4">
    <location>
        <begin position="53"/>
        <end position="111"/>
    </location>
</feature>
<reference evidence="6" key="1">
    <citation type="submission" date="2016-02" db="EMBL/GenBank/DDBJ databases">
        <title>Comparative genomics of biotechnologically important yeasts.</title>
        <authorList>
            <consortium name="DOE Joint Genome Institute"/>
            <person name="Riley R."/>
            <person name="Haridas S."/>
            <person name="Wolfe K.H."/>
            <person name="Lopes M.R."/>
            <person name="Hittinger C.T."/>
            <person name="Goker M."/>
            <person name="Salamov A."/>
            <person name="Wisecaver J."/>
            <person name="Long T.M."/>
            <person name="Aerts A.L."/>
            <person name="Barry K."/>
            <person name="Choi C."/>
            <person name="Clum A."/>
            <person name="Coughlan A.Y."/>
            <person name="Deshpande S."/>
            <person name="Douglass A.P."/>
            <person name="Hanson S.J."/>
            <person name="Klenk H.-P."/>
            <person name="Labutti K."/>
            <person name="Lapidus A."/>
            <person name="Lindquist E."/>
            <person name="Lipzen A."/>
            <person name="Meier-Kolthoff J.P."/>
            <person name="Ohm R.A."/>
            <person name="Otillar R.P."/>
            <person name="Pangilinan J."/>
            <person name="Peng Y."/>
            <person name="Rokas A."/>
            <person name="Rosa C.A."/>
            <person name="Scheuner C."/>
            <person name="Sibirny A.A."/>
            <person name="Slot J.C."/>
            <person name="Stielow J.B."/>
            <person name="Sun H."/>
            <person name="Kurtzman C.P."/>
            <person name="Blackwell M."/>
            <person name="Jeffries T.W."/>
            <person name="Grigoriev I.V."/>
        </authorList>
    </citation>
    <scope>NUCLEOTIDE SEQUENCE [LARGE SCALE GENOMIC DNA]</scope>
    <source>
        <strain evidence="6">NRRL Y-17796</strain>
    </source>
</reference>
<evidence type="ECO:0000313" key="5">
    <source>
        <dbReference type="EMBL" id="ODV92039.1"/>
    </source>
</evidence>
<evidence type="ECO:0000256" key="3">
    <source>
        <dbReference type="SAM" id="Coils"/>
    </source>
</evidence>
<dbReference type="PANTHER" id="PTHR31809:SF0">
    <property type="entry name" value="BUD13 HOMOLOG"/>
    <property type="match status" value="1"/>
</dbReference>